<feature type="binding site" evidence="14">
    <location>
        <position position="264"/>
    </location>
    <ligand>
        <name>Zn(2+)</name>
        <dbReference type="ChEBI" id="CHEBI:29105"/>
    </ligand>
</feature>
<sequence length="443" mass="46954">MRIQDSDMHRITGRFTTLKDYAEKYARDGGSSSVVETVTTMLDDIEANGIEAVRRYAKSLDKWESPDFEVSGEQLAHAGDALDTTLREAMRASAERTRAFARAQREHLNDLDFELLPGLQVGHRYVPVASVGAYLPAGQFPILSSAFMSINVAKVAGVSNTIACTPPASDGSANPAVLYAAYLAGADHVFVLGGVQALAGMAYGLLGQPPASMMVGAGNAFVTEAKRQLFGKVGIDLLAGPSEIAVIADDSADPAWVAADLLGQAEHGVQSPASLVTTSQAFGEAVIENIDKQLHTLTTAHIAGPAWRDFGTVYVADGNEAAVELMNLLAPEHLELQTEDDNWFYERLTNYGSIFIGPWSTVAFSDKGQSGTNHTLPTGRGAASSAGLSVARFLKPLTFQRATQQSIAALAPNTAAIAHYEGMAAHQATADIRAMAADVRSNE</sequence>
<dbReference type="GO" id="GO:0004399">
    <property type="term" value="F:histidinol dehydrogenase activity"/>
    <property type="evidence" value="ECO:0007669"/>
    <property type="project" value="InterPro"/>
</dbReference>
<feature type="active site" description="Proton acceptor" evidence="11">
    <location>
        <position position="333"/>
    </location>
</feature>
<evidence type="ECO:0000256" key="11">
    <source>
        <dbReference type="PIRSR" id="PIRSR000099-1"/>
    </source>
</evidence>
<keyword evidence="6 14" id="KW-0862">Zinc</keyword>
<dbReference type="PRINTS" id="PR00083">
    <property type="entry name" value="HOLDHDRGNASE"/>
</dbReference>
<evidence type="ECO:0000256" key="13">
    <source>
        <dbReference type="PIRSR" id="PIRSR000099-3"/>
    </source>
</evidence>
<dbReference type="Pfam" id="PF00815">
    <property type="entry name" value="Histidinol_dh"/>
    <property type="match status" value="1"/>
</dbReference>
<evidence type="ECO:0000256" key="9">
    <source>
        <dbReference type="ARBA" id="ARBA00023102"/>
    </source>
</evidence>
<dbReference type="UniPathway" id="UPA00031">
    <property type="reaction ID" value="UER00014"/>
</dbReference>
<evidence type="ECO:0000256" key="6">
    <source>
        <dbReference type="ARBA" id="ARBA00022833"/>
    </source>
</evidence>
<protein>
    <recommendedName>
        <fullName evidence="4">Histidinol dehydrogenase</fullName>
    </recommendedName>
</protein>
<feature type="binding site" evidence="13">
    <location>
        <position position="333"/>
    </location>
    <ligand>
        <name>substrate</name>
    </ligand>
</feature>
<reference evidence="16 17" key="1">
    <citation type="submission" date="2020-07" db="EMBL/GenBank/DDBJ databases">
        <title>Sequencing the genomes of 1000 actinobacteria strains.</title>
        <authorList>
            <person name="Klenk H.-P."/>
        </authorList>
    </citation>
    <scope>NUCLEOTIDE SEQUENCE [LARGE SCALE GENOMIC DNA]</scope>
    <source>
        <strain evidence="16 17">DSM 26341</strain>
    </source>
</reference>
<dbReference type="InterPro" id="IPR012131">
    <property type="entry name" value="Hstdl_DH"/>
</dbReference>
<evidence type="ECO:0000256" key="8">
    <source>
        <dbReference type="ARBA" id="ARBA00023027"/>
    </source>
</evidence>
<gene>
    <name evidence="16" type="ORF">BJY26_001284</name>
</gene>
<dbReference type="PANTHER" id="PTHR21256">
    <property type="entry name" value="HISTIDINOL DEHYDROGENASE HDH"/>
    <property type="match status" value="1"/>
</dbReference>
<keyword evidence="17" id="KW-1185">Reference proteome</keyword>
<feature type="binding site" evidence="13">
    <location>
        <position position="267"/>
    </location>
    <ligand>
        <name>substrate</name>
    </ligand>
</feature>
<proteinExistence type="inferred from homology"/>
<feature type="binding site" evidence="12">
    <location>
        <position position="219"/>
    </location>
    <ligand>
        <name>NAD(+)</name>
        <dbReference type="ChEBI" id="CHEBI:57540"/>
    </ligand>
</feature>
<comment type="caution">
    <text evidence="16">The sequence shown here is derived from an EMBL/GenBank/DDBJ whole genome shotgun (WGS) entry which is preliminary data.</text>
</comment>
<dbReference type="FunFam" id="3.40.50.1980:FF:000001">
    <property type="entry name" value="Histidinol dehydrogenase"/>
    <property type="match status" value="1"/>
</dbReference>
<keyword evidence="5 14" id="KW-0479">Metal-binding</keyword>
<dbReference type="GO" id="GO:0005829">
    <property type="term" value="C:cytosol"/>
    <property type="evidence" value="ECO:0007669"/>
    <property type="project" value="TreeGrafter"/>
</dbReference>
<dbReference type="InterPro" id="IPR016161">
    <property type="entry name" value="Ald_DH/histidinol_DH"/>
</dbReference>
<organism evidence="16 17">
    <name type="scientific">Spelaeicoccus albus</name>
    <dbReference type="NCBI Taxonomy" id="1280376"/>
    <lineage>
        <taxon>Bacteria</taxon>
        <taxon>Bacillati</taxon>
        <taxon>Actinomycetota</taxon>
        <taxon>Actinomycetes</taxon>
        <taxon>Micrococcales</taxon>
        <taxon>Brevibacteriaceae</taxon>
        <taxon>Spelaeicoccus</taxon>
    </lineage>
</organism>
<comment type="similarity">
    <text evidence="3 10 15">Belongs to the histidinol dehydrogenase family.</text>
</comment>
<dbReference type="SUPFAM" id="SSF53720">
    <property type="entry name" value="ALDH-like"/>
    <property type="match status" value="1"/>
</dbReference>
<dbReference type="Proteomes" id="UP000539111">
    <property type="component" value="Unassembled WGS sequence"/>
</dbReference>
<name>A0A7Z0AB55_9MICO</name>
<feature type="binding site" evidence="13">
    <location>
        <position position="242"/>
    </location>
    <ligand>
        <name>substrate</name>
    </ligand>
</feature>
<dbReference type="InterPro" id="IPR022695">
    <property type="entry name" value="Histidinol_DH_monofunct"/>
</dbReference>
<comment type="function">
    <text evidence="1">Catalyzes the sequential NAD-dependent oxidations of L-histidinol to L-histidinaldehyde and then to L-histidine.</text>
</comment>
<evidence type="ECO:0000256" key="7">
    <source>
        <dbReference type="ARBA" id="ARBA00023002"/>
    </source>
</evidence>
<dbReference type="NCBIfam" id="TIGR00069">
    <property type="entry name" value="hisD"/>
    <property type="match status" value="1"/>
</dbReference>
<feature type="binding site" evidence="13">
    <location>
        <position position="426"/>
    </location>
    <ligand>
        <name>substrate</name>
    </ligand>
</feature>
<dbReference type="Gene3D" id="1.20.5.1300">
    <property type="match status" value="1"/>
</dbReference>
<dbReference type="AlphaFoldDB" id="A0A7Z0AB55"/>
<feature type="binding site" evidence="13">
    <location>
        <position position="264"/>
    </location>
    <ligand>
        <name>substrate</name>
    </ligand>
</feature>
<dbReference type="PANTHER" id="PTHR21256:SF14">
    <property type="entry name" value="HISTIDINOL DEHYDROGENASE"/>
    <property type="match status" value="1"/>
</dbReference>
<dbReference type="PROSITE" id="PS00611">
    <property type="entry name" value="HISOL_DEHYDROGENASE"/>
    <property type="match status" value="1"/>
</dbReference>
<evidence type="ECO:0000256" key="5">
    <source>
        <dbReference type="ARBA" id="ARBA00022723"/>
    </source>
</evidence>
<dbReference type="GO" id="GO:0000105">
    <property type="term" value="P:L-histidine biosynthetic process"/>
    <property type="evidence" value="ECO:0007669"/>
    <property type="project" value="UniProtKB-UniPathway"/>
</dbReference>
<dbReference type="GO" id="GO:0051287">
    <property type="term" value="F:NAD binding"/>
    <property type="evidence" value="ECO:0007669"/>
    <property type="project" value="InterPro"/>
</dbReference>
<evidence type="ECO:0000313" key="17">
    <source>
        <dbReference type="Proteomes" id="UP000539111"/>
    </source>
</evidence>
<comment type="pathway">
    <text evidence="2">Amino-acid biosynthesis; L-histidine biosynthesis; L-histidine from 5-phospho-alpha-D-ribose 1-diphosphate: step 9/9.</text>
</comment>
<keyword evidence="7 10" id="KW-0560">Oxidoreductase</keyword>
<evidence type="ECO:0000256" key="14">
    <source>
        <dbReference type="PIRSR" id="PIRSR000099-4"/>
    </source>
</evidence>
<feature type="active site" description="Proton acceptor" evidence="11">
    <location>
        <position position="332"/>
    </location>
</feature>
<accession>A0A7Z0AB55</accession>
<dbReference type="InterPro" id="IPR001692">
    <property type="entry name" value="Histidinol_DH_CS"/>
</dbReference>
<evidence type="ECO:0000256" key="10">
    <source>
        <dbReference type="PIRNR" id="PIRNR000099"/>
    </source>
</evidence>
<dbReference type="PIRSF" id="PIRSF000099">
    <property type="entry name" value="Histidinol_dh"/>
    <property type="match status" value="1"/>
</dbReference>
<feature type="binding site" evidence="12">
    <location>
        <position position="134"/>
    </location>
    <ligand>
        <name>NAD(+)</name>
        <dbReference type="ChEBI" id="CHEBI:57540"/>
    </ligand>
</feature>
<keyword evidence="9" id="KW-0368">Histidine biosynthesis</keyword>
<feature type="binding site" evidence="13">
    <location>
        <position position="366"/>
    </location>
    <ligand>
        <name>substrate</name>
    </ligand>
</feature>
<feature type="binding site" evidence="14">
    <location>
        <position position="267"/>
    </location>
    <ligand>
        <name>Zn(2+)</name>
        <dbReference type="ChEBI" id="CHEBI:29105"/>
    </ligand>
</feature>
<evidence type="ECO:0000256" key="4">
    <source>
        <dbReference type="ARBA" id="ARBA00016531"/>
    </source>
</evidence>
<evidence type="ECO:0000256" key="3">
    <source>
        <dbReference type="ARBA" id="ARBA00010178"/>
    </source>
</evidence>
<dbReference type="EMBL" id="JACBZP010000001">
    <property type="protein sequence ID" value="NYI66978.1"/>
    <property type="molecule type" value="Genomic_DNA"/>
</dbReference>
<comment type="cofactor">
    <cofactor evidence="14">
        <name>Zn(2+)</name>
        <dbReference type="ChEBI" id="CHEBI:29105"/>
    </cofactor>
    <text evidence="14">Binds 1 zinc ion per subunit.</text>
</comment>
<evidence type="ECO:0000256" key="2">
    <source>
        <dbReference type="ARBA" id="ARBA00004940"/>
    </source>
</evidence>
<feature type="binding site" evidence="13">
    <location>
        <position position="421"/>
    </location>
    <ligand>
        <name>substrate</name>
    </ligand>
</feature>
<feature type="binding site" evidence="12">
    <location>
        <position position="196"/>
    </location>
    <ligand>
        <name>NAD(+)</name>
        <dbReference type="ChEBI" id="CHEBI:57540"/>
    </ligand>
</feature>
<dbReference type="RefSeq" id="WP_179426662.1">
    <property type="nucleotide sequence ID" value="NZ_JACBZP010000001.1"/>
</dbReference>
<dbReference type="GO" id="GO:0046872">
    <property type="term" value="F:metal ion binding"/>
    <property type="evidence" value="ECO:0007669"/>
    <property type="project" value="UniProtKB-KW"/>
</dbReference>
<feature type="binding site" evidence="14">
    <location>
        <position position="426"/>
    </location>
    <ligand>
        <name>Zn(2+)</name>
        <dbReference type="ChEBI" id="CHEBI:29105"/>
    </ligand>
</feature>
<dbReference type="Gene3D" id="3.40.50.1980">
    <property type="entry name" value="Nitrogenase molybdenum iron protein domain"/>
    <property type="match status" value="2"/>
</dbReference>
<evidence type="ECO:0000256" key="1">
    <source>
        <dbReference type="ARBA" id="ARBA00003850"/>
    </source>
</evidence>
<dbReference type="CDD" id="cd06572">
    <property type="entry name" value="Histidinol_dh"/>
    <property type="match status" value="1"/>
</dbReference>
<evidence type="ECO:0000313" key="16">
    <source>
        <dbReference type="EMBL" id="NYI66978.1"/>
    </source>
</evidence>
<evidence type="ECO:0000256" key="15">
    <source>
        <dbReference type="RuleBase" id="RU004175"/>
    </source>
</evidence>
<feature type="binding site" evidence="14">
    <location>
        <position position="366"/>
    </location>
    <ligand>
        <name>Zn(2+)</name>
        <dbReference type="ChEBI" id="CHEBI:29105"/>
    </ligand>
</feature>
<evidence type="ECO:0000256" key="12">
    <source>
        <dbReference type="PIRSR" id="PIRSR000099-2"/>
    </source>
</evidence>
<keyword evidence="8 12" id="KW-0520">NAD</keyword>
<keyword evidence="9" id="KW-0028">Amino-acid biosynthesis</keyword>